<dbReference type="OMA" id="IILYCQD"/>
<dbReference type="AlphaFoldDB" id="A0A8S1MYC6"/>
<name>A0A8S1MYC6_PARPR</name>
<proteinExistence type="predicted"/>
<keyword evidence="2" id="KW-1185">Reference proteome</keyword>
<dbReference type="EMBL" id="CAJJDM010000077">
    <property type="protein sequence ID" value="CAD8085230.1"/>
    <property type="molecule type" value="Genomic_DNA"/>
</dbReference>
<sequence>MDHDYFNHIRCPQHNLSINRIIQQKSINTSKRALCYKCPGEGASIFSVYQILDSLSSCLIPIHQQYKNLQDNLSTLKLEITNIINQVYSFIDGAIKKSEFEITRIEKYVYYRKNYKEFNIEDLESISHFIYNDAAQDNPINKSIKLLQEIQQCFKNQLIALFDRIIQLIKGSNQRQNINPILKPPKEPLEQKSTIIKKSNLVFVKKNEYQTSVVTAAIFNKNGDMLFQGQYPFSAYKNLEIKQIDNNFQIKNQSITEESDDNLDVQVTALALNDLTTQLFIGYSNGYITTYQFTGKVWNRKANFKAHTDQVNILIINLSNTELFSTGYDDIIKGYCCSQEIRYSNKEINSIKNICDIQINKESNYLFVIADGKLHILINSQDQFSQFQKISLQNQNVTCITTANNQLYIGSNIGSIYIFEQKNGSQFYEVHNNILIQQSFLQMKYCEEAKLLIVRLDKQVCIYQIGSNNKFDRTQEISGYYSLICIHNNMKFSQIILYCQDNYIASHYIMQKN</sequence>
<evidence type="ECO:0000313" key="2">
    <source>
        <dbReference type="Proteomes" id="UP000688137"/>
    </source>
</evidence>
<comment type="caution">
    <text evidence="1">The sequence shown here is derived from an EMBL/GenBank/DDBJ whole genome shotgun (WGS) entry which is preliminary data.</text>
</comment>
<organism evidence="1 2">
    <name type="scientific">Paramecium primaurelia</name>
    <dbReference type="NCBI Taxonomy" id="5886"/>
    <lineage>
        <taxon>Eukaryota</taxon>
        <taxon>Sar</taxon>
        <taxon>Alveolata</taxon>
        <taxon>Ciliophora</taxon>
        <taxon>Intramacronucleata</taxon>
        <taxon>Oligohymenophorea</taxon>
        <taxon>Peniculida</taxon>
        <taxon>Parameciidae</taxon>
        <taxon>Paramecium</taxon>
    </lineage>
</organism>
<dbReference type="Proteomes" id="UP000688137">
    <property type="component" value="Unassembled WGS sequence"/>
</dbReference>
<accession>A0A8S1MYC6</accession>
<protein>
    <submittedName>
        <fullName evidence="1">Uncharacterized protein</fullName>
    </submittedName>
</protein>
<reference evidence="1" key="1">
    <citation type="submission" date="2021-01" db="EMBL/GenBank/DDBJ databases">
        <authorList>
            <consortium name="Genoscope - CEA"/>
            <person name="William W."/>
        </authorList>
    </citation>
    <scope>NUCLEOTIDE SEQUENCE</scope>
</reference>
<gene>
    <name evidence="1" type="ORF">PPRIM_AZ9-3.1.T0740031</name>
</gene>
<evidence type="ECO:0000313" key="1">
    <source>
        <dbReference type="EMBL" id="CAD8085230.1"/>
    </source>
</evidence>